<accession>A0A8J2L7M7</accession>
<evidence type="ECO:0000313" key="9">
    <source>
        <dbReference type="EMBL" id="CAG7830118.1"/>
    </source>
</evidence>
<keyword evidence="2" id="KW-1003">Cell membrane</keyword>
<evidence type="ECO:0000256" key="8">
    <source>
        <dbReference type="SAM" id="Phobius"/>
    </source>
</evidence>
<dbReference type="PANTHER" id="PTHR42643">
    <property type="entry name" value="IONOTROPIC RECEPTOR 20A-RELATED"/>
    <property type="match status" value="1"/>
</dbReference>
<dbReference type="InterPro" id="IPR052192">
    <property type="entry name" value="Insect_Ionotropic_Sensory_Rcpt"/>
</dbReference>
<keyword evidence="5 8" id="KW-0472">Membrane</keyword>
<comment type="caution">
    <text evidence="9">The sequence shown here is derived from an EMBL/GenBank/DDBJ whole genome shotgun (WGS) entry which is preliminary data.</text>
</comment>
<name>A0A8J2L7M7_9HEXA</name>
<comment type="subcellular location">
    <subcellularLocation>
        <location evidence="1">Cell membrane</location>
        <topology evidence="1">Multi-pass membrane protein</topology>
    </subcellularLocation>
</comment>
<dbReference type="PANTHER" id="PTHR42643:SF24">
    <property type="entry name" value="IONOTROPIC RECEPTOR 60A"/>
    <property type="match status" value="1"/>
</dbReference>
<keyword evidence="7" id="KW-0325">Glycoprotein</keyword>
<feature type="transmembrane region" description="Helical" evidence="8">
    <location>
        <begin position="73"/>
        <end position="90"/>
    </location>
</feature>
<dbReference type="OrthoDB" id="5984008at2759"/>
<feature type="transmembrane region" description="Helical" evidence="8">
    <location>
        <begin position="375"/>
        <end position="398"/>
    </location>
</feature>
<proteinExistence type="predicted"/>
<gene>
    <name evidence="9" type="ORF">AFUS01_LOCUS39944</name>
</gene>
<evidence type="ECO:0000256" key="5">
    <source>
        <dbReference type="ARBA" id="ARBA00023136"/>
    </source>
</evidence>
<evidence type="ECO:0000256" key="7">
    <source>
        <dbReference type="ARBA" id="ARBA00023180"/>
    </source>
</evidence>
<reference evidence="9" key="1">
    <citation type="submission" date="2021-06" db="EMBL/GenBank/DDBJ databases">
        <authorList>
            <person name="Hodson N. C."/>
            <person name="Mongue J. A."/>
            <person name="Jaron S. K."/>
        </authorList>
    </citation>
    <scope>NUCLEOTIDE SEQUENCE</scope>
</reference>
<feature type="transmembrane region" description="Helical" evidence="8">
    <location>
        <begin position="102"/>
        <end position="120"/>
    </location>
</feature>
<keyword evidence="3 8" id="KW-0812">Transmembrane</keyword>
<protein>
    <recommendedName>
        <fullName evidence="11">Ionotropic receptor</fullName>
    </recommendedName>
</protein>
<evidence type="ECO:0000256" key="6">
    <source>
        <dbReference type="ARBA" id="ARBA00023170"/>
    </source>
</evidence>
<dbReference type="Proteomes" id="UP000708208">
    <property type="component" value="Unassembled WGS sequence"/>
</dbReference>
<evidence type="ECO:0008006" key="11">
    <source>
        <dbReference type="Google" id="ProtNLM"/>
    </source>
</evidence>
<organism evidence="9 10">
    <name type="scientific">Allacma fusca</name>
    <dbReference type="NCBI Taxonomy" id="39272"/>
    <lineage>
        <taxon>Eukaryota</taxon>
        <taxon>Metazoa</taxon>
        <taxon>Ecdysozoa</taxon>
        <taxon>Arthropoda</taxon>
        <taxon>Hexapoda</taxon>
        <taxon>Collembola</taxon>
        <taxon>Symphypleona</taxon>
        <taxon>Sminthuridae</taxon>
        <taxon>Allacma</taxon>
    </lineage>
</organism>
<keyword evidence="10" id="KW-1185">Reference proteome</keyword>
<feature type="transmembrane region" description="Helical" evidence="8">
    <location>
        <begin position="162"/>
        <end position="187"/>
    </location>
</feature>
<keyword evidence="6" id="KW-0675">Receptor</keyword>
<keyword evidence="4 8" id="KW-1133">Transmembrane helix</keyword>
<evidence type="ECO:0000256" key="4">
    <source>
        <dbReference type="ARBA" id="ARBA00022989"/>
    </source>
</evidence>
<evidence type="ECO:0000256" key="2">
    <source>
        <dbReference type="ARBA" id="ARBA00022475"/>
    </source>
</evidence>
<evidence type="ECO:0000256" key="1">
    <source>
        <dbReference type="ARBA" id="ARBA00004651"/>
    </source>
</evidence>
<dbReference type="AlphaFoldDB" id="A0A8J2L7M7"/>
<evidence type="ECO:0000313" key="10">
    <source>
        <dbReference type="Proteomes" id="UP000708208"/>
    </source>
</evidence>
<dbReference type="GO" id="GO:0015276">
    <property type="term" value="F:ligand-gated monoatomic ion channel activity"/>
    <property type="evidence" value="ECO:0007669"/>
    <property type="project" value="InterPro"/>
</dbReference>
<dbReference type="GO" id="GO:0005886">
    <property type="term" value="C:plasma membrane"/>
    <property type="evidence" value="ECO:0007669"/>
    <property type="project" value="UniProtKB-SubCell"/>
</dbReference>
<dbReference type="EMBL" id="CAJVCH010554419">
    <property type="protein sequence ID" value="CAG7830118.1"/>
    <property type="molecule type" value="Genomic_DNA"/>
</dbReference>
<evidence type="ECO:0000256" key="3">
    <source>
        <dbReference type="ARBA" id="ARBA00022692"/>
    </source>
</evidence>
<sequence>MPIAGISYNIMKSLQDYKNFTFAITHDGYKNMRQNPNGTWNGFIGALISDQAEVAFFLSNTLERNAYLDFSPHIIYVELIFFTSLPLVRIKWQAIVYPLESKLWALVSFTILISIPIFYFKLKLQNQYCRGNIKSILYISFALPLTPMLNQCQRIPAGVRHLSTIFLFFSIMIMTCFTSNLMVYLTFPETDPVPTTPLELAEMQDFEIEIIHFAGTMSDIMFRNSTDPVLSGIGGRLNRIAIKARKESIIRTALSKKSTLINYKHVGELDSAETMSIREGFEPLKMSRVNFFSTPVSIVLKKYSKHTVVLSHQLKLLEQTGHIKRWYKDVVSISKTSCFNRLKVLRNSEDSHFYHQLHQLMEVQDSFSKLKPFSLGHFTVAFGIFIMGSIIAGLSFCIENLKN</sequence>